<name>A0AAN9FLK0_CROPI</name>
<organism evidence="1 2">
    <name type="scientific">Crotalaria pallida</name>
    <name type="common">Smooth rattlebox</name>
    <name type="synonym">Crotalaria striata</name>
    <dbReference type="NCBI Taxonomy" id="3830"/>
    <lineage>
        <taxon>Eukaryota</taxon>
        <taxon>Viridiplantae</taxon>
        <taxon>Streptophyta</taxon>
        <taxon>Embryophyta</taxon>
        <taxon>Tracheophyta</taxon>
        <taxon>Spermatophyta</taxon>
        <taxon>Magnoliopsida</taxon>
        <taxon>eudicotyledons</taxon>
        <taxon>Gunneridae</taxon>
        <taxon>Pentapetalae</taxon>
        <taxon>rosids</taxon>
        <taxon>fabids</taxon>
        <taxon>Fabales</taxon>
        <taxon>Fabaceae</taxon>
        <taxon>Papilionoideae</taxon>
        <taxon>50 kb inversion clade</taxon>
        <taxon>genistoids sensu lato</taxon>
        <taxon>core genistoids</taxon>
        <taxon>Crotalarieae</taxon>
        <taxon>Crotalaria</taxon>
    </lineage>
</organism>
<reference evidence="1 2" key="1">
    <citation type="submission" date="2024-01" db="EMBL/GenBank/DDBJ databases">
        <title>The genomes of 5 underutilized Papilionoideae crops provide insights into root nodulation and disease resistanc.</title>
        <authorList>
            <person name="Yuan L."/>
        </authorList>
    </citation>
    <scope>NUCLEOTIDE SEQUENCE [LARGE SCALE GENOMIC DNA]</scope>
    <source>
        <strain evidence="1">ZHUSHIDOU_FW_LH</strain>
        <tissue evidence="1">Leaf</tissue>
    </source>
</reference>
<sequence>MNSTLSCHSRFLLFDGFGEILLAELLALRRRLLLLCSMAAWAYSRDLKGSFSADTMANGVLEVLHWSISGLLKTPFMSLVIAADAVGTVFVP</sequence>
<accession>A0AAN9FLK0</accession>
<gene>
    <name evidence="1" type="ORF">RIF29_15330</name>
</gene>
<dbReference type="EMBL" id="JAYWIO010000003">
    <property type="protein sequence ID" value="KAK7274248.1"/>
    <property type="molecule type" value="Genomic_DNA"/>
</dbReference>
<protein>
    <submittedName>
        <fullName evidence="1">Uncharacterized protein</fullName>
    </submittedName>
</protein>
<evidence type="ECO:0000313" key="1">
    <source>
        <dbReference type="EMBL" id="KAK7274248.1"/>
    </source>
</evidence>
<dbReference type="Proteomes" id="UP001372338">
    <property type="component" value="Unassembled WGS sequence"/>
</dbReference>
<dbReference type="AlphaFoldDB" id="A0AAN9FLK0"/>
<evidence type="ECO:0000313" key="2">
    <source>
        <dbReference type="Proteomes" id="UP001372338"/>
    </source>
</evidence>
<comment type="caution">
    <text evidence="1">The sequence shown here is derived from an EMBL/GenBank/DDBJ whole genome shotgun (WGS) entry which is preliminary data.</text>
</comment>
<keyword evidence="2" id="KW-1185">Reference proteome</keyword>
<proteinExistence type="predicted"/>